<evidence type="ECO:0000256" key="11">
    <source>
        <dbReference type="ARBA" id="ARBA00023002"/>
    </source>
</evidence>
<feature type="transmembrane region" description="Helical" evidence="18">
    <location>
        <begin position="416"/>
        <end position="437"/>
    </location>
</feature>
<feature type="transmembrane region" description="Helical" evidence="18">
    <location>
        <begin position="240"/>
        <end position="264"/>
    </location>
</feature>
<dbReference type="InterPro" id="IPR036249">
    <property type="entry name" value="Thioredoxin-like_sf"/>
</dbReference>
<keyword evidence="8 18" id="KW-0201">Cytochrome c-type biogenesis</keyword>
<dbReference type="InterPro" id="IPR013766">
    <property type="entry name" value="Thioredoxin_domain"/>
</dbReference>
<dbReference type="InterPro" id="IPR035671">
    <property type="entry name" value="DsbD_gamma"/>
</dbReference>
<dbReference type="EC" id="1.8.1.8" evidence="18"/>
<evidence type="ECO:0000256" key="7">
    <source>
        <dbReference type="ARBA" id="ARBA00022729"/>
    </source>
</evidence>
<comment type="subcellular location">
    <subcellularLocation>
        <location evidence="1 18">Cell inner membrane</location>
        <topology evidence="1 18">Multi-pass membrane protein</topology>
    </subcellularLocation>
</comment>
<evidence type="ECO:0000313" key="20">
    <source>
        <dbReference type="EMBL" id="QTL36191.1"/>
    </source>
</evidence>
<evidence type="ECO:0000256" key="15">
    <source>
        <dbReference type="ARBA" id="ARBA00023284"/>
    </source>
</evidence>
<proteinExistence type="inferred from homology"/>
<dbReference type="SUPFAM" id="SSF52833">
    <property type="entry name" value="Thioredoxin-like"/>
    <property type="match status" value="1"/>
</dbReference>
<keyword evidence="3 18" id="KW-0813">Transport</keyword>
<feature type="transmembrane region" description="Helical" evidence="18">
    <location>
        <begin position="201"/>
        <end position="228"/>
    </location>
</feature>
<evidence type="ECO:0000256" key="5">
    <source>
        <dbReference type="ARBA" id="ARBA00022519"/>
    </source>
</evidence>
<dbReference type="PROSITE" id="PS00194">
    <property type="entry name" value="THIOREDOXIN_1"/>
    <property type="match status" value="1"/>
</dbReference>
<reference evidence="20 21" key="1">
    <citation type="submission" date="2021-03" db="EMBL/GenBank/DDBJ databases">
        <title>Complete Genome of Pseudoalteromonas viridis Strain BBR56, a new biocontrol bacterial candidate.</title>
        <authorList>
            <person name="Handayani D.P."/>
            <person name="Isnansetyo A."/>
            <person name="Istiqomah I."/>
            <person name="Jumina J."/>
        </authorList>
    </citation>
    <scope>NUCLEOTIDE SEQUENCE [LARGE SCALE GENOMIC DNA]</scope>
    <source>
        <strain evidence="20 21">BBR56</strain>
    </source>
</reference>
<keyword evidence="9 18" id="KW-0249">Electron transport</keyword>
<evidence type="ECO:0000256" key="1">
    <source>
        <dbReference type="ARBA" id="ARBA00004429"/>
    </source>
</evidence>
<dbReference type="InterPro" id="IPR022910">
    <property type="entry name" value="Thiol_diS_interchange_DbsD"/>
</dbReference>
<keyword evidence="12 18" id="KW-0520">NAD</keyword>
<evidence type="ECO:0000256" key="18">
    <source>
        <dbReference type="HAMAP-Rule" id="MF_00399"/>
    </source>
</evidence>
<feature type="disulfide bond" description="Redox-active" evidence="18">
    <location>
        <begin position="521"/>
        <end position="524"/>
    </location>
</feature>
<dbReference type="EMBL" id="CP072425">
    <property type="protein sequence ID" value="QTL36191.1"/>
    <property type="molecule type" value="Genomic_DNA"/>
</dbReference>
<keyword evidence="13 18" id="KW-0472">Membrane</keyword>
<gene>
    <name evidence="18" type="primary">dsbD</name>
    <name evidence="20" type="ORF">J5X90_03830</name>
</gene>
<feature type="domain" description="Thioredoxin" evidence="19">
    <location>
        <begin position="466"/>
        <end position="606"/>
    </location>
</feature>
<feature type="transmembrane region" description="Helical" evidence="18">
    <location>
        <begin position="355"/>
        <end position="377"/>
    </location>
</feature>
<accession>A0ABX7V5N4</accession>
<feature type="transmembrane region" description="Helical" evidence="18">
    <location>
        <begin position="276"/>
        <end position="296"/>
    </location>
</feature>
<protein>
    <recommendedName>
        <fullName evidence="18">Thiol:disulfide interchange protein DsbD</fullName>
        <ecNumber evidence="18">1.8.1.8</ecNumber>
    </recommendedName>
    <alternativeName>
        <fullName evidence="18">Protein-disulfide reductase</fullName>
        <shortName evidence="18">Disulfide reductase</shortName>
    </alternativeName>
</protein>
<keyword evidence="11 18" id="KW-0560">Oxidoreductase</keyword>
<keyword evidence="15 18" id="KW-0676">Redox-active center</keyword>
<evidence type="ECO:0000256" key="6">
    <source>
        <dbReference type="ARBA" id="ARBA00022692"/>
    </source>
</evidence>
<dbReference type="PANTHER" id="PTHR32234:SF0">
    <property type="entry name" value="THIOL:DISULFIDE INTERCHANGE PROTEIN DSBD"/>
    <property type="match status" value="1"/>
</dbReference>
<dbReference type="Pfam" id="PF02683">
    <property type="entry name" value="DsbD_TM"/>
    <property type="match status" value="1"/>
</dbReference>
<dbReference type="Gene3D" id="2.60.40.1250">
    <property type="entry name" value="Thiol:disulfide interchange protein DsbD, N-terminal domain"/>
    <property type="match status" value="1"/>
</dbReference>
<dbReference type="Pfam" id="PF11412">
    <property type="entry name" value="DsbD_N"/>
    <property type="match status" value="1"/>
</dbReference>
<dbReference type="Gene3D" id="3.40.30.10">
    <property type="entry name" value="Glutaredoxin"/>
    <property type="match status" value="1"/>
</dbReference>
<dbReference type="Proteomes" id="UP000665025">
    <property type="component" value="Chromosome 1"/>
</dbReference>
<comment type="caution">
    <text evidence="18">Lacks conserved residue(s) required for the propagation of feature annotation.</text>
</comment>
<dbReference type="RefSeq" id="WP_209052834.1">
    <property type="nucleotide sequence ID" value="NZ_CP072425.1"/>
</dbReference>
<evidence type="ECO:0000256" key="9">
    <source>
        <dbReference type="ARBA" id="ARBA00022982"/>
    </source>
</evidence>
<evidence type="ECO:0000256" key="3">
    <source>
        <dbReference type="ARBA" id="ARBA00022448"/>
    </source>
</evidence>
<evidence type="ECO:0000313" key="21">
    <source>
        <dbReference type="Proteomes" id="UP000665025"/>
    </source>
</evidence>
<feature type="transmembrane region" description="Helical" evidence="18">
    <location>
        <begin position="389"/>
        <end position="410"/>
    </location>
</feature>
<keyword evidence="5 18" id="KW-0997">Cell inner membrane</keyword>
<dbReference type="PANTHER" id="PTHR32234">
    <property type="entry name" value="THIOL:DISULFIDE INTERCHANGE PROTEIN DSBD"/>
    <property type="match status" value="1"/>
</dbReference>
<keyword evidence="4 18" id="KW-1003">Cell membrane</keyword>
<evidence type="ECO:0000259" key="19">
    <source>
        <dbReference type="PROSITE" id="PS51352"/>
    </source>
</evidence>
<feature type="disulfide bond" description="Redox-active" evidence="18">
    <location>
        <begin position="139"/>
        <end position="145"/>
    </location>
</feature>
<evidence type="ECO:0000256" key="8">
    <source>
        <dbReference type="ARBA" id="ARBA00022748"/>
    </source>
</evidence>
<evidence type="ECO:0000256" key="16">
    <source>
        <dbReference type="ARBA" id="ARBA00047388"/>
    </source>
</evidence>
<dbReference type="InterPro" id="IPR012336">
    <property type="entry name" value="Thioredoxin-like_fold"/>
</dbReference>
<feature type="signal peptide" evidence="18">
    <location>
        <begin position="1"/>
        <end position="29"/>
    </location>
</feature>
<comment type="catalytic activity">
    <reaction evidence="17 18">
        <text>[protein]-dithiol + NADP(+) = [protein]-disulfide + NADPH + H(+)</text>
        <dbReference type="Rhea" id="RHEA:18753"/>
        <dbReference type="Rhea" id="RHEA-COMP:10593"/>
        <dbReference type="Rhea" id="RHEA-COMP:10594"/>
        <dbReference type="ChEBI" id="CHEBI:15378"/>
        <dbReference type="ChEBI" id="CHEBI:29950"/>
        <dbReference type="ChEBI" id="CHEBI:50058"/>
        <dbReference type="ChEBI" id="CHEBI:57783"/>
        <dbReference type="ChEBI" id="CHEBI:58349"/>
        <dbReference type="EC" id="1.8.1.8"/>
    </reaction>
</comment>
<evidence type="ECO:0000256" key="17">
    <source>
        <dbReference type="ARBA" id="ARBA00047804"/>
    </source>
</evidence>
<keyword evidence="7 18" id="KW-0732">Signal</keyword>
<organism evidence="20 21">
    <name type="scientific">Pseudoalteromonas viridis</name>
    <dbReference type="NCBI Taxonomy" id="339617"/>
    <lineage>
        <taxon>Bacteria</taxon>
        <taxon>Pseudomonadati</taxon>
        <taxon>Pseudomonadota</taxon>
        <taxon>Gammaproteobacteria</taxon>
        <taxon>Alteromonadales</taxon>
        <taxon>Pseudoalteromonadaceae</taxon>
        <taxon>Pseudoalteromonas</taxon>
    </lineage>
</organism>
<dbReference type="InterPro" id="IPR003834">
    <property type="entry name" value="Cyt_c_assmbl_TM_dom"/>
</dbReference>
<keyword evidence="14 18" id="KW-1015">Disulfide bond</keyword>
<keyword evidence="10 18" id="KW-1133">Transmembrane helix</keyword>
<evidence type="ECO:0000256" key="2">
    <source>
        <dbReference type="ARBA" id="ARBA00007241"/>
    </source>
</evidence>
<sequence precursor="true">MRMLTRFLPSGILAVLTALLMLLSTSSQAAGNATVLDSLLAPKQQTFLPVEEAFKFDFDQQGKVLFTGWDIAPGYYLYKKKLEIIAKGADISVPEYAQGEMIEDEFFGKTEVYFDQFAVISRLSNITDGAVVKIRYQGCAEAGLCYPPEVITVPLTVLVSGGDNDATPPTKATSQPEAASANSDDLSFTERLAQQSLLTNLAVFFAVGVGLAFTPCVFPMFPILSSLIAGQQHLSTKKAFSLSFVYVQGMAVTYAALGLVVAYFGGQVQGYLQHPAVLISFSLLFVLLAFAMFGWYEIKLPSGMMNRLTEISNQQSGGNYVGVFSMGVLSGLIASPCTTAPLSAALLYVAQSGDFMVGGLTLYALSLGMGLPLLLLGTSGGKLLPKAGGWMEQVKTLFGFVMLFVPLILLERILDFNIILGLASVLAVATALYLHHWQSGQAQGKGKTLLWAMATSLFVVGLLTARSVVFPTPETAQTNVAQNDTKQGFRLLDDLAALNVAVEQANSNGKIAMVDLYAEWCVACKEFEKYTFPTEQVQAQFAYFDTLKLDLTESNDTTIEIMEAFTVFGLPSILFFDAQGNEIPELRVTGFQDADEFAAHLEKVRQYVL</sequence>
<comment type="catalytic activity">
    <reaction evidence="16 18">
        <text>[protein]-dithiol + NAD(+) = [protein]-disulfide + NADH + H(+)</text>
        <dbReference type="Rhea" id="RHEA:18749"/>
        <dbReference type="Rhea" id="RHEA-COMP:10593"/>
        <dbReference type="Rhea" id="RHEA-COMP:10594"/>
        <dbReference type="ChEBI" id="CHEBI:15378"/>
        <dbReference type="ChEBI" id="CHEBI:29950"/>
        <dbReference type="ChEBI" id="CHEBI:50058"/>
        <dbReference type="ChEBI" id="CHEBI:57540"/>
        <dbReference type="ChEBI" id="CHEBI:57945"/>
        <dbReference type="EC" id="1.8.1.8"/>
    </reaction>
</comment>
<evidence type="ECO:0000256" key="10">
    <source>
        <dbReference type="ARBA" id="ARBA00022989"/>
    </source>
</evidence>
<comment type="similarity">
    <text evidence="2 18">Belongs to the thioredoxin family. DsbD subfamily.</text>
</comment>
<dbReference type="SUPFAM" id="SSF74863">
    <property type="entry name" value="Thiol:disulfide interchange protein DsbD, N-terminal domain (DsbD-alpha)"/>
    <property type="match status" value="1"/>
</dbReference>
<evidence type="ECO:0000256" key="12">
    <source>
        <dbReference type="ARBA" id="ARBA00023027"/>
    </source>
</evidence>
<feature type="chain" id="PRO_5044930146" description="Thiol:disulfide interchange protein DsbD" evidence="18">
    <location>
        <begin position="30"/>
        <end position="609"/>
    </location>
</feature>
<keyword evidence="6 18" id="KW-0812">Transmembrane</keyword>
<dbReference type="InterPro" id="IPR036929">
    <property type="entry name" value="DsbDN_sf"/>
</dbReference>
<dbReference type="InterPro" id="IPR028250">
    <property type="entry name" value="DsbDN"/>
</dbReference>
<dbReference type="PROSITE" id="PS51352">
    <property type="entry name" value="THIOREDOXIN_2"/>
    <property type="match status" value="1"/>
</dbReference>
<dbReference type="CDD" id="cd02953">
    <property type="entry name" value="DsbDgamma"/>
    <property type="match status" value="1"/>
</dbReference>
<dbReference type="NCBIfam" id="NF001419">
    <property type="entry name" value="PRK00293.1"/>
    <property type="match status" value="1"/>
</dbReference>
<evidence type="ECO:0000256" key="13">
    <source>
        <dbReference type="ARBA" id="ARBA00023136"/>
    </source>
</evidence>
<dbReference type="HAMAP" id="MF_00399">
    <property type="entry name" value="DbsD"/>
    <property type="match status" value="1"/>
</dbReference>
<dbReference type="Pfam" id="PF13098">
    <property type="entry name" value="Thioredoxin_2"/>
    <property type="match status" value="1"/>
</dbReference>
<evidence type="ECO:0000256" key="14">
    <source>
        <dbReference type="ARBA" id="ARBA00023157"/>
    </source>
</evidence>
<keyword evidence="21" id="KW-1185">Reference proteome</keyword>
<name>A0ABX7V5N4_9GAMM</name>
<dbReference type="InterPro" id="IPR017937">
    <property type="entry name" value="Thioredoxin_CS"/>
</dbReference>
<comment type="function">
    <text evidence="18">Required to facilitate the formation of correct disulfide bonds in some periplasmic proteins and for the assembly of the periplasmic c-type cytochromes. Acts by transferring electrons from cytoplasmic thioredoxin to the periplasm. This transfer involves a cascade of disulfide bond formation and reduction steps.</text>
</comment>
<evidence type="ECO:0000256" key="4">
    <source>
        <dbReference type="ARBA" id="ARBA00022475"/>
    </source>
</evidence>
<feature type="transmembrane region" description="Helical" evidence="18">
    <location>
        <begin position="449"/>
        <end position="469"/>
    </location>
</feature>